<sequence length="75" mass="8199">MRVIVSLTRDGVMISAPGQRGVLVGFDAWEAFLRRAKNGWFDPGPREAESPRGTGFPRPENRPGVSSRAFPKSTA</sequence>
<dbReference type="Proteomes" id="UP001499930">
    <property type="component" value="Unassembled WGS sequence"/>
</dbReference>
<comment type="caution">
    <text evidence="2">The sequence shown here is derived from an EMBL/GenBank/DDBJ whole genome shotgun (WGS) entry which is preliminary data.</text>
</comment>
<dbReference type="EMBL" id="BAAAWD010000001">
    <property type="protein sequence ID" value="GAA2984476.1"/>
    <property type="molecule type" value="Genomic_DNA"/>
</dbReference>
<evidence type="ECO:0000313" key="3">
    <source>
        <dbReference type="Proteomes" id="UP001499930"/>
    </source>
</evidence>
<organism evidence="2 3">
    <name type="scientific">Streptosporangium longisporum</name>
    <dbReference type="NCBI Taxonomy" id="46187"/>
    <lineage>
        <taxon>Bacteria</taxon>
        <taxon>Bacillati</taxon>
        <taxon>Actinomycetota</taxon>
        <taxon>Actinomycetes</taxon>
        <taxon>Streptosporangiales</taxon>
        <taxon>Streptosporangiaceae</taxon>
        <taxon>Streptosporangium</taxon>
    </lineage>
</organism>
<gene>
    <name evidence="2" type="ORF">GCM10017559_00070</name>
</gene>
<evidence type="ECO:0000313" key="2">
    <source>
        <dbReference type="EMBL" id="GAA2984476.1"/>
    </source>
</evidence>
<evidence type="ECO:0008006" key="4">
    <source>
        <dbReference type="Google" id="ProtNLM"/>
    </source>
</evidence>
<feature type="region of interest" description="Disordered" evidence="1">
    <location>
        <begin position="39"/>
        <end position="75"/>
    </location>
</feature>
<evidence type="ECO:0000256" key="1">
    <source>
        <dbReference type="SAM" id="MobiDB-lite"/>
    </source>
</evidence>
<keyword evidence="3" id="KW-1185">Reference proteome</keyword>
<protein>
    <recommendedName>
        <fullName evidence="4">DUF397 domain-containing protein</fullName>
    </recommendedName>
</protein>
<proteinExistence type="predicted"/>
<accession>A0ABN3XRI5</accession>
<name>A0ABN3XRI5_9ACTN</name>
<dbReference type="RefSeq" id="WP_344886593.1">
    <property type="nucleotide sequence ID" value="NZ_BAAAWD010000001.1"/>
</dbReference>
<reference evidence="2 3" key="1">
    <citation type="journal article" date="2019" name="Int. J. Syst. Evol. Microbiol.">
        <title>The Global Catalogue of Microorganisms (GCM) 10K type strain sequencing project: providing services to taxonomists for standard genome sequencing and annotation.</title>
        <authorList>
            <consortium name="The Broad Institute Genomics Platform"/>
            <consortium name="The Broad Institute Genome Sequencing Center for Infectious Disease"/>
            <person name="Wu L."/>
            <person name="Ma J."/>
        </authorList>
    </citation>
    <scope>NUCLEOTIDE SEQUENCE [LARGE SCALE GENOMIC DNA]</scope>
    <source>
        <strain evidence="2 3">JCM 3106</strain>
    </source>
</reference>